<accession>A0A9P6FGF4</accession>
<keyword evidence="2" id="KW-1185">Reference proteome</keyword>
<sequence length="155" mass="17330">MLLERILDTFDGSWLVKALTVASNLPDWFFQLFLPVMTNLQSINISRMQGNSGPLVAELLAEHTNNLRTVKISSTTPNWMMSFLDRMPDTVTNLHVAPVNWKRVFEGVILNSALTFKTFAIIITVLEGLCKTWYLRLIGPTTNLGSSTSTEQALG</sequence>
<dbReference type="Proteomes" id="UP000723463">
    <property type="component" value="Unassembled WGS sequence"/>
</dbReference>
<name>A0A9P6FGF4_9FUNG</name>
<evidence type="ECO:0000313" key="2">
    <source>
        <dbReference type="Proteomes" id="UP000723463"/>
    </source>
</evidence>
<proteinExistence type="predicted"/>
<dbReference type="AlphaFoldDB" id="A0A9P6FGF4"/>
<reference evidence="1" key="1">
    <citation type="journal article" date="2020" name="Fungal Divers.">
        <title>Resolving the Mortierellaceae phylogeny through synthesis of multi-gene phylogenetics and phylogenomics.</title>
        <authorList>
            <person name="Vandepol N."/>
            <person name="Liber J."/>
            <person name="Desiro A."/>
            <person name="Na H."/>
            <person name="Kennedy M."/>
            <person name="Barry K."/>
            <person name="Grigoriev I.V."/>
            <person name="Miller A.N."/>
            <person name="O'Donnell K."/>
            <person name="Stajich J.E."/>
            <person name="Bonito G."/>
        </authorList>
    </citation>
    <scope>NUCLEOTIDE SEQUENCE</scope>
    <source>
        <strain evidence="1">NRRL 2591</strain>
    </source>
</reference>
<comment type="caution">
    <text evidence="1">The sequence shown here is derived from an EMBL/GenBank/DDBJ whole genome shotgun (WGS) entry which is preliminary data.</text>
</comment>
<gene>
    <name evidence="1" type="ORF">EC957_003150</name>
</gene>
<evidence type="ECO:0000313" key="1">
    <source>
        <dbReference type="EMBL" id="KAF9549614.1"/>
    </source>
</evidence>
<protein>
    <submittedName>
        <fullName evidence="1">Uncharacterized protein</fullName>
    </submittedName>
</protein>
<dbReference type="EMBL" id="JAAAXW010000017">
    <property type="protein sequence ID" value="KAF9549614.1"/>
    <property type="molecule type" value="Genomic_DNA"/>
</dbReference>
<organism evidence="1 2">
    <name type="scientific">Mortierella hygrophila</name>
    <dbReference type="NCBI Taxonomy" id="979708"/>
    <lineage>
        <taxon>Eukaryota</taxon>
        <taxon>Fungi</taxon>
        <taxon>Fungi incertae sedis</taxon>
        <taxon>Mucoromycota</taxon>
        <taxon>Mortierellomycotina</taxon>
        <taxon>Mortierellomycetes</taxon>
        <taxon>Mortierellales</taxon>
        <taxon>Mortierellaceae</taxon>
        <taxon>Mortierella</taxon>
    </lineage>
</organism>